<dbReference type="EMBL" id="JAAOAN010000338">
    <property type="protein sequence ID" value="KAF5710296.1"/>
    <property type="molecule type" value="Genomic_DNA"/>
</dbReference>
<gene>
    <name evidence="2" type="ORF">FMUND_9589</name>
</gene>
<comment type="caution">
    <text evidence="2">The sequence shown here is derived from an EMBL/GenBank/DDBJ whole genome shotgun (WGS) entry which is preliminary data.</text>
</comment>
<sequence length="832" mass="93252">MFLPAKTNQRTTSVSLISALSRLDHAVSQMRQYIQFVETQHDETSGAMFAAMLFLSHVSVSSPSMAPWSMELNKRCKMRAGYPWTWQLERMHSLVLTMPPGPERQQYLEILGGLDMNVWIVGRQSAPLHIWATYCRGGEGIEDVTGLPRRLLDLISLVSRREDVSHELQQYADALPQTRDKITGVYRSLILSARIYLQEEPVAPLLSELFTLVRCLRQEISGADLGILAFPAYTLGYHGQLLEYRTLAVDVLSAPSTTYLPDGVLDFSLAGGCDSSEVGLWTVRPPNVADYAWSRPHGLVEKPGMYPGESEAWVYCDKFSYNEGENVSIKTYTTADEYDIEVIRDGHKPKTVFSRTGLKGQTFETPADAYAVGCNWPEALSLHLEVGNWPSAFYLIIIRIKDINGRVHEREGFFIVKEKKVNSAKADFVLIHATSTMLAYNDWGGANHYRGIADGYQNDEPTPLSSTQRPIARGMLRIPKNAPREANGTMTVGHGATPRYPSLEYSWYFRYSRHYADAGWATYERPFTIWAESQGYVIHHLTQSDLHQDPDCLTGYACAVSMGHDEYWSWEQRDTLDNFVDSGGRFARFGGNFIWQVRFDEAMHTQYCYRVPQADPLTKTDPTRVTTMWDWPPIGRPGAGSVGLTGVMGCYTRYGMATPRSSGGFQVYRPHHWALEGSELRYGDSFGKDPINIASFEVDGCDYSFKKGLPYPTGEDGAPENLEIIAMCPAVFGEVDVSGGREPVGGPVTDVFGVLQLCYEGQDLPEYLKDREYGSGMVASFTRKGGEVFCAGSCEWVSGLIHKDVFTEIITRNVLDKFTGRKKGESIENNRD</sequence>
<evidence type="ECO:0000259" key="1">
    <source>
        <dbReference type="Pfam" id="PF20254"/>
    </source>
</evidence>
<evidence type="ECO:0000313" key="2">
    <source>
        <dbReference type="EMBL" id="KAF5710296.1"/>
    </source>
</evidence>
<name>A0A8H5YET0_9HYPO</name>
<dbReference type="AlphaFoldDB" id="A0A8H5YET0"/>
<dbReference type="InterPro" id="IPR046540">
    <property type="entry name" value="DMFA2_C"/>
</dbReference>
<organism evidence="2 3">
    <name type="scientific">Fusarium mundagurra</name>
    <dbReference type="NCBI Taxonomy" id="1567541"/>
    <lineage>
        <taxon>Eukaryota</taxon>
        <taxon>Fungi</taxon>
        <taxon>Dikarya</taxon>
        <taxon>Ascomycota</taxon>
        <taxon>Pezizomycotina</taxon>
        <taxon>Sordariomycetes</taxon>
        <taxon>Hypocreomycetidae</taxon>
        <taxon>Hypocreales</taxon>
        <taxon>Nectriaceae</taxon>
        <taxon>Fusarium</taxon>
        <taxon>Fusarium fujikuroi species complex</taxon>
    </lineage>
</organism>
<feature type="domain" description="N,N-dimethylformamidase beta subunit-like C-terminal" evidence="1">
    <location>
        <begin position="344"/>
        <end position="801"/>
    </location>
</feature>
<accession>A0A8H5YET0</accession>
<reference evidence="2 3" key="1">
    <citation type="submission" date="2020-05" db="EMBL/GenBank/DDBJ databases">
        <title>Identification and distribution of gene clusters putatively required for synthesis of sphingolipid metabolism inhibitors in phylogenetically diverse species of the filamentous fungus Fusarium.</title>
        <authorList>
            <person name="Kim H.-S."/>
            <person name="Busman M."/>
            <person name="Brown D.W."/>
            <person name="Divon H."/>
            <person name="Uhlig S."/>
            <person name="Proctor R.H."/>
        </authorList>
    </citation>
    <scope>NUCLEOTIDE SEQUENCE [LARGE SCALE GENOMIC DNA]</scope>
    <source>
        <strain evidence="2 3">NRRL 66235</strain>
    </source>
</reference>
<dbReference type="Proteomes" id="UP000544331">
    <property type="component" value="Unassembled WGS sequence"/>
</dbReference>
<keyword evidence="3" id="KW-1185">Reference proteome</keyword>
<protein>
    <recommendedName>
        <fullName evidence="1">N,N-dimethylformamidase beta subunit-like C-terminal domain-containing protein</fullName>
    </recommendedName>
</protein>
<dbReference type="OrthoDB" id="199238at2759"/>
<dbReference type="Pfam" id="PF20254">
    <property type="entry name" value="DMFA2_C"/>
    <property type="match status" value="1"/>
</dbReference>
<evidence type="ECO:0000313" key="3">
    <source>
        <dbReference type="Proteomes" id="UP000544331"/>
    </source>
</evidence>
<proteinExistence type="predicted"/>